<proteinExistence type="predicted"/>
<evidence type="ECO:0000313" key="2">
    <source>
        <dbReference type="Proteomes" id="UP001295794"/>
    </source>
</evidence>
<comment type="caution">
    <text evidence="1">The sequence shown here is derived from an EMBL/GenBank/DDBJ whole genome shotgun (WGS) entry which is preliminary data.</text>
</comment>
<organism evidence="1 2">
    <name type="scientific">Mycena citricolor</name>
    <dbReference type="NCBI Taxonomy" id="2018698"/>
    <lineage>
        <taxon>Eukaryota</taxon>
        <taxon>Fungi</taxon>
        <taxon>Dikarya</taxon>
        <taxon>Basidiomycota</taxon>
        <taxon>Agaricomycotina</taxon>
        <taxon>Agaricomycetes</taxon>
        <taxon>Agaricomycetidae</taxon>
        <taxon>Agaricales</taxon>
        <taxon>Marasmiineae</taxon>
        <taxon>Mycenaceae</taxon>
        <taxon>Mycena</taxon>
    </lineage>
</organism>
<dbReference type="EMBL" id="CAVNYO010000001">
    <property type="protein sequence ID" value="CAK5261831.1"/>
    <property type="molecule type" value="Genomic_DNA"/>
</dbReference>
<gene>
    <name evidence="1" type="ORF">MYCIT1_LOCUS51</name>
</gene>
<reference evidence="1" key="1">
    <citation type="submission" date="2023-11" db="EMBL/GenBank/DDBJ databases">
        <authorList>
            <person name="De Vega J J."/>
            <person name="De Vega J J."/>
        </authorList>
    </citation>
    <scope>NUCLEOTIDE SEQUENCE</scope>
</reference>
<name>A0AAD2GQF1_9AGAR</name>
<dbReference type="Proteomes" id="UP001295794">
    <property type="component" value="Unassembled WGS sequence"/>
</dbReference>
<dbReference type="AlphaFoldDB" id="A0AAD2GQF1"/>
<keyword evidence="2" id="KW-1185">Reference proteome</keyword>
<accession>A0AAD2GQF1</accession>
<protein>
    <submittedName>
        <fullName evidence="1">Uncharacterized protein</fullName>
    </submittedName>
</protein>
<sequence length="63" mass="7087">MLHQHVYSIEFIYVLEISFHLKVSGDDHFTVVSAKGLHLNPTPPQFFHPAVGIFPNSSSKPLN</sequence>
<evidence type="ECO:0000313" key="1">
    <source>
        <dbReference type="EMBL" id="CAK5261831.1"/>
    </source>
</evidence>